<keyword evidence="4" id="KW-0968">Cytoplasmic vesicle</keyword>
<reference evidence="8 9" key="1">
    <citation type="submission" date="2020-04" db="EMBL/GenBank/DDBJ databases">
        <title>Chromosome-level genome assembly of a cyprinid fish Onychostoma macrolepis by integration of Nanopore Sequencing, Bionano and Hi-C technology.</title>
        <authorList>
            <person name="Wang D."/>
        </authorList>
    </citation>
    <scope>NUCLEOTIDE SEQUENCE [LARGE SCALE GENOMIC DNA]</scope>
    <source>
        <strain evidence="8">SWU-2019</strain>
        <tissue evidence="8">Muscle</tissue>
    </source>
</reference>
<feature type="compositionally biased region" description="Basic and acidic residues" evidence="5">
    <location>
        <begin position="506"/>
        <end position="519"/>
    </location>
</feature>
<evidence type="ECO:0000256" key="2">
    <source>
        <dbReference type="ARBA" id="ARBA00004601"/>
    </source>
</evidence>
<sequence length="590" mass="64043">MSVWFVKTFLGRQDLHCHPPCEQWYIDRRENTDFFTMAPLLERLVFLQKVPTLMKATSDDESPCPGYLFEEIGKISHESVGCCQCLLEYLLERLQVESCHVKLKVLKILLHLCGHGPPHFLTELRRNATFIQEVIVYSGPPDPIHGNALFQKVRSSAQILDSPHKTVTQSVGMGSELLRSGMQGFGYSPGRKESSGGTLLDKIQKAAEVVASAVLPPTEHPGIRLHDNHYHAVVAPSATVEMAVPACAYNIQSHGHRASRRCPGQAGGGWEETDSGHSSSHNSSQETAEASQTSLGGSSKSGGSGSHSGASRESGDLSERVEAIQLGDCGQETALINRLTSGSKVFLSRDESQHFIKECSTLNCEVVVELLSRKLQDHAQIIQMRALCALACLMSSDFLSLDHIFNITNKRLAHLSDGTSGPVANKATKLLRQFEALLGCVTNSKCDRAGRPTSASSSLSDQPPESIIVPFVPGQLGENTTSVIPSEETPSTQHLQGNSTAPGSHMKREQEEGEYRKISEPTRLSLFSGMELVNRSKPVCLVEPVPVESDAQISVEATTGTDCAIEKSCERTVGSHTSSEQVSAFSFLNL</sequence>
<dbReference type="InterPro" id="IPR039273">
    <property type="entry name" value="TEPSIN"/>
</dbReference>
<evidence type="ECO:0000256" key="5">
    <source>
        <dbReference type="SAM" id="MobiDB-lite"/>
    </source>
</evidence>
<dbReference type="AlphaFoldDB" id="A0A7J6CKU8"/>
<dbReference type="Pfam" id="PF01417">
    <property type="entry name" value="ENTH"/>
    <property type="match status" value="1"/>
</dbReference>
<dbReference type="EMBL" id="JAAMOB010000012">
    <property type="protein sequence ID" value="KAF4106392.1"/>
    <property type="molecule type" value="Genomic_DNA"/>
</dbReference>
<evidence type="ECO:0000259" key="7">
    <source>
        <dbReference type="Pfam" id="PF25827"/>
    </source>
</evidence>
<feature type="domain" description="AP-4 complex accessory subunit Tepsin VHS/ENTH-like" evidence="7">
    <location>
        <begin position="331"/>
        <end position="434"/>
    </location>
</feature>
<proteinExistence type="predicted"/>
<dbReference type="InterPro" id="IPR035802">
    <property type="entry name" value="ENTH/VHS_tepsin"/>
</dbReference>
<name>A0A7J6CKU8_9TELE</name>
<evidence type="ECO:0000259" key="6">
    <source>
        <dbReference type="Pfam" id="PF01417"/>
    </source>
</evidence>
<gene>
    <name evidence="8" type="ORF">G5714_012382</name>
</gene>
<keyword evidence="3" id="KW-0333">Golgi apparatus</keyword>
<dbReference type="GO" id="GO:0032588">
    <property type="term" value="C:trans-Golgi network membrane"/>
    <property type="evidence" value="ECO:0007669"/>
    <property type="project" value="TreeGrafter"/>
</dbReference>
<dbReference type="GO" id="GO:0031410">
    <property type="term" value="C:cytoplasmic vesicle"/>
    <property type="evidence" value="ECO:0007669"/>
    <property type="project" value="UniProtKB-SubCell"/>
</dbReference>
<dbReference type="InterPro" id="IPR008942">
    <property type="entry name" value="ENTH_VHS"/>
</dbReference>
<dbReference type="InterPro" id="IPR013809">
    <property type="entry name" value="ENTH"/>
</dbReference>
<keyword evidence="9" id="KW-1185">Reference proteome</keyword>
<dbReference type="Pfam" id="PF25827">
    <property type="entry name" value="TVHS-like"/>
    <property type="match status" value="1"/>
</dbReference>
<comment type="subcellular location">
    <subcellularLocation>
        <location evidence="1">Cytoplasmic vesicle</location>
    </subcellularLocation>
    <subcellularLocation>
        <location evidence="2">Golgi apparatus</location>
        <location evidence="2">trans-Golgi network</location>
    </subcellularLocation>
</comment>
<feature type="domain" description="ENTH" evidence="6">
    <location>
        <begin position="54"/>
        <end position="158"/>
    </location>
</feature>
<protein>
    <recommendedName>
        <fullName evidence="10">ENTH domain-containing protein</fullName>
    </recommendedName>
</protein>
<dbReference type="SUPFAM" id="SSF48464">
    <property type="entry name" value="ENTH/VHS domain"/>
    <property type="match status" value="1"/>
</dbReference>
<organism evidence="8 9">
    <name type="scientific">Onychostoma macrolepis</name>
    <dbReference type="NCBI Taxonomy" id="369639"/>
    <lineage>
        <taxon>Eukaryota</taxon>
        <taxon>Metazoa</taxon>
        <taxon>Chordata</taxon>
        <taxon>Craniata</taxon>
        <taxon>Vertebrata</taxon>
        <taxon>Euteleostomi</taxon>
        <taxon>Actinopterygii</taxon>
        <taxon>Neopterygii</taxon>
        <taxon>Teleostei</taxon>
        <taxon>Ostariophysi</taxon>
        <taxon>Cypriniformes</taxon>
        <taxon>Cyprinidae</taxon>
        <taxon>Acrossocheilinae</taxon>
        <taxon>Onychostoma</taxon>
    </lineage>
</organism>
<evidence type="ECO:0000256" key="4">
    <source>
        <dbReference type="ARBA" id="ARBA00023329"/>
    </source>
</evidence>
<evidence type="ECO:0008006" key="10">
    <source>
        <dbReference type="Google" id="ProtNLM"/>
    </source>
</evidence>
<dbReference type="InterPro" id="IPR058028">
    <property type="entry name" value="Tepsin_VHS/ENTH-like"/>
</dbReference>
<dbReference type="Proteomes" id="UP000579812">
    <property type="component" value="Unassembled WGS sequence"/>
</dbReference>
<evidence type="ECO:0000313" key="9">
    <source>
        <dbReference type="Proteomes" id="UP000579812"/>
    </source>
</evidence>
<comment type="caution">
    <text evidence="8">The sequence shown here is derived from an EMBL/GenBank/DDBJ whole genome shotgun (WGS) entry which is preliminary data.</text>
</comment>
<accession>A0A7J6CKU8</accession>
<evidence type="ECO:0000256" key="1">
    <source>
        <dbReference type="ARBA" id="ARBA00004541"/>
    </source>
</evidence>
<evidence type="ECO:0000313" key="8">
    <source>
        <dbReference type="EMBL" id="KAF4106392.1"/>
    </source>
</evidence>
<dbReference type="Gene3D" id="1.25.40.90">
    <property type="match status" value="1"/>
</dbReference>
<feature type="compositionally biased region" description="Polar residues" evidence="5">
    <location>
        <begin position="478"/>
        <end position="502"/>
    </location>
</feature>
<feature type="region of interest" description="Disordered" evidence="5">
    <location>
        <begin position="256"/>
        <end position="317"/>
    </location>
</feature>
<dbReference type="PANTHER" id="PTHR21514:SF0">
    <property type="entry name" value="AP-4 COMPLEX ACCESSORY SUBUNIT TEPSIN"/>
    <property type="match status" value="1"/>
</dbReference>
<dbReference type="CDD" id="cd03572">
    <property type="entry name" value="ENTH_like_Tepsin"/>
    <property type="match status" value="1"/>
</dbReference>
<evidence type="ECO:0000256" key="3">
    <source>
        <dbReference type="ARBA" id="ARBA00023034"/>
    </source>
</evidence>
<dbReference type="PANTHER" id="PTHR21514">
    <property type="entry name" value="AP-4 COMPLEX ACCESSORY SUBUNIT TEPSIN"/>
    <property type="match status" value="1"/>
</dbReference>
<feature type="region of interest" description="Disordered" evidence="5">
    <location>
        <begin position="478"/>
        <end position="519"/>
    </location>
</feature>